<sequence length="324" mass="33861">MIKIAYVWWLAALILGAAAWFDLRARRWGNAVFWGILATVFAAGDSIIAANKAGDRLPVQVVGAAVVALALLAGFGGMRRKVLVDSDAAQREASALRLGHRLFAPALLIPLATTLLLLLAPALVYGDWRLLPASPTVPALALGCCIAAAVALYVTRSRPGQALQESSRLLDQLSWAVVLPMLLAALGNVFENTGVGAAVAQLVAMVVPTDSALACTVAYGLGMIAFTMIMGNAFAAFPVMTAGIGLPLLIRQHGADPAVIGALGMLTGYCGTLLTPMAANFNIVPAVLLELKNEYGVIRAQAVTAVLLAVTNIALMYFLAFRNV</sequence>
<feature type="transmembrane region" description="Helical" evidence="1">
    <location>
        <begin position="6"/>
        <end position="23"/>
    </location>
</feature>
<comment type="caution">
    <text evidence="2">The sequence shown here is derived from an EMBL/GenBank/DDBJ whole genome shotgun (WGS) entry which is preliminary data.</text>
</comment>
<protein>
    <submittedName>
        <fullName evidence="2">Putative membrane protein</fullName>
    </submittedName>
</protein>
<feature type="transmembrane region" description="Helical" evidence="1">
    <location>
        <begin position="30"/>
        <end position="51"/>
    </location>
</feature>
<feature type="transmembrane region" description="Helical" evidence="1">
    <location>
        <begin position="219"/>
        <end position="246"/>
    </location>
</feature>
<feature type="transmembrane region" description="Helical" evidence="1">
    <location>
        <begin position="175"/>
        <end position="199"/>
    </location>
</feature>
<feature type="transmembrane region" description="Helical" evidence="1">
    <location>
        <begin position="298"/>
        <end position="320"/>
    </location>
</feature>
<feature type="transmembrane region" description="Helical" evidence="1">
    <location>
        <begin position="98"/>
        <end position="124"/>
    </location>
</feature>
<feature type="transmembrane region" description="Helical" evidence="1">
    <location>
        <begin position="258"/>
        <end position="278"/>
    </location>
</feature>
<feature type="transmembrane region" description="Helical" evidence="1">
    <location>
        <begin position="136"/>
        <end position="154"/>
    </location>
</feature>
<dbReference type="Proteomes" id="UP000295293">
    <property type="component" value="Unassembled WGS sequence"/>
</dbReference>
<feature type="transmembrane region" description="Helical" evidence="1">
    <location>
        <begin position="57"/>
        <end position="77"/>
    </location>
</feature>
<dbReference type="EMBL" id="SNZH01000006">
    <property type="protein sequence ID" value="TDR44085.1"/>
    <property type="molecule type" value="Genomic_DNA"/>
</dbReference>
<gene>
    <name evidence="2" type="ORF">DFR29_106232</name>
</gene>
<keyword evidence="1" id="KW-0812">Transmembrane</keyword>
<reference evidence="2 3" key="1">
    <citation type="submission" date="2019-03" db="EMBL/GenBank/DDBJ databases">
        <title>Genomic Encyclopedia of Type Strains, Phase IV (KMG-IV): sequencing the most valuable type-strain genomes for metagenomic binning, comparative biology and taxonomic classification.</title>
        <authorList>
            <person name="Goeker M."/>
        </authorList>
    </citation>
    <scope>NUCLEOTIDE SEQUENCE [LARGE SCALE GENOMIC DNA]</scope>
    <source>
        <strain evidence="2 3">DSM 21667</strain>
    </source>
</reference>
<dbReference type="InterPro" id="IPR009323">
    <property type="entry name" value="DUF979"/>
</dbReference>
<keyword evidence="3" id="KW-1185">Reference proteome</keyword>
<dbReference type="AlphaFoldDB" id="A0A4R6YYI8"/>
<evidence type="ECO:0000313" key="2">
    <source>
        <dbReference type="EMBL" id="TDR44085.1"/>
    </source>
</evidence>
<organism evidence="2 3">
    <name type="scientific">Tahibacter aquaticus</name>
    <dbReference type="NCBI Taxonomy" id="520092"/>
    <lineage>
        <taxon>Bacteria</taxon>
        <taxon>Pseudomonadati</taxon>
        <taxon>Pseudomonadota</taxon>
        <taxon>Gammaproteobacteria</taxon>
        <taxon>Lysobacterales</taxon>
        <taxon>Rhodanobacteraceae</taxon>
        <taxon>Tahibacter</taxon>
    </lineage>
</organism>
<name>A0A4R6YYI8_9GAMM</name>
<evidence type="ECO:0000313" key="3">
    <source>
        <dbReference type="Proteomes" id="UP000295293"/>
    </source>
</evidence>
<keyword evidence="1" id="KW-0472">Membrane</keyword>
<proteinExistence type="predicted"/>
<evidence type="ECO:0000256" key="1">
    <source>
        <dbReference type="SAM" id="Phobius"/>
    </source>
</evidence>
<accession>A0A4R6YYI8</accession>
<keyword evidence="1" id="KW-1133">Transmembrane helix</keyword>
<dbReference type="RefSeq" id="WP_133818823.1">
    <property type="nucleotide sequence ID" value="NZ_SNZH01000006.1"/>
</dbReference>
<dbReference type="OrthoDB" id="1689651at2"/>
<dbReference type="Pfam" id="PF06166">
    <property type="entry name" value="DUF979"/>
    <property type="match status" value="1"/>
</dbReference>